<organism evidence="1 2">
    <name type="scientific">Oceanococcus atlanticus</name>
    <dbReference type="NCBI Taxonomy" id="1317117"/>
    <lineage>
        <taxon>Bacteria</taxon>
        <taxon>Pseudomonadati</taxon>
        <taxon>Pseudomonadota</taxon>
        <taxon>Gammaproteobacteria</taxon>
        <taxon>Chromatiales</taxon>
        <taxon>Oceanococcaceae</taxon>
        <taxon>Oceanococcus</taxon>
    </lineage>
</organism>
<comment type="caution">
    <text evidence="1">The sequence shown here is derived from an EMBL/GenBank/DDBJ whole genome shotgun (WGS) entry which is preliminary data.</text>
</comment>
<proteinExistence type="predicted"/>
<gene>
    <name evidence="1" type="ORF">ATO7_06225</name>
</gene>
<dbReference type="STRING" id="1317117.ATO7_06225"/>
<dbReference type="RefSeq" id="WP_083560570.1">
    <property type="nucleotide sequence ID" value="NZ_AQQV01000001.1"/>
</dbReference>
<protein>
    <submittedName>
        <fullName evidence="1">Uncharacterized protein</fullName>
    </submittedName>
</protein>
<keyword evidence="2" id="KW-1185">Reference proteome</keyword>
<reference evidence="1 2" key="1">
    <citation type="submission" date="2013-04" db="EMBL/GenBank/DDBJ databases">
        <title>Oceanococcus atlanticus 22II-S10r2 Genome Sequencing.</title>
        <authorList>
            <person name="Lai Q."/>
            <person name="Li G."/>
            <person name="Shao Z."/>
        </authorList>
    </citation>
    <scope>NUCLEOTIDE SEQUENCE [LARGE SCALE GENOMIC DNA]</scope>
    <source>
        <strain evidence="1 2">22II-S10r2</strain>
    </source>
</reference>
<dbReference type="AlphaFoldDB" id="A0A1Y1SIH3"/>
<evidence type="ECO:0000313" key="2">
    <source>
        <dbReference type="Proteomes" id="UP000192342"/>
    </source>
</evidence>
<sequence length="84" mass="9185">MQKTLMTPEEIVNALNSAMANSGALDGDCKECQVRRIGRVTEQEAGQLGRNWNVEMVNGECLGECMAVLTEVAKEVGRKLDASW</sequence>
<dbReference type="OrthoDB" id="9852471at2"/>
<name>A0A1Y1SIH3_9GAMM</name>
<dbReference type="Proteomes" id="UP000192342">
    <property type="component" value="Unassembled WGS sequence"/>
</dbReference>
<evidence type="ECO:0000313" key="1">
    <source>
        <dbReference type="EMBL" id="ORE89454.1"/>
    </source>
</evidence>
<accession>A0A1Y1SIH3</accession>
<dbReference type="EMBL" id="AQQV01000001">
    <property type="protein sequence ID" value="ORE89454.1"/>
    <property type="molecule type" value="Genomic_DNA"/>
</dbReference>